<evidence type="ECO:0000313" key="3">
    <source>
        <dbReference type="Proteomes" id="UP000091967"/>
    </source>
</evidence>
<gene>
    <name evidence="2" type="ORF">FPOA_01719</name>
</gene>
<organism evidence="2 3">
    <name type="scientific">Fusarium poae</name>
    <dbReference type="NCBI Taxonomy" id="36050"/>
    <lineage>
        <taxon>Eukaryota</taxon>
        <taxon>Fungi</taxon>
        <taxon>Dikarya</taxon>
        <taxon>Ascomycota</taxon>
        <taxon>Pezizomycotina</taxon>
        <taxon>Sordariomycetes</taxon>
        <taxon>Hypocreomycetidae</taxon>
        <taxon>Hypocreales</taxon>
        <taxon>Nectriaceae</taxon>
        <taxon>Fusarium</taxon>
    </lineage>
</organism>
<evidence type="ECO:0000313" key="2">
    <source>
        <dbReference type="EMBL" id="OBS27776.1"/>
    </source>
</evidence>
<dbReference type="OMA" id="EVYHYTS"/>
<dbReference type="EMBL" id="LYXU01000001">
    <property type="protein sequence ID" value="OBS27776.1"/>
    <property type="molecule type" value="Genomic_DNA"/>
</dbReference>
<dbReference type="STRING" id="36050.A0A1B8B4Z5"/>
<name>A0A1B8B4Z5_FUSPO</name>
<dbReference type="OrthoDB" id="5428890at2759"/>
<keyword evidence="3" id="KW-1185">Reference proteome</keyword>
<dbReference type="AlphaFoldDB" id="A0A1B8B4Z5"/>
<accession>A0A1B8B4Z5</accession>
<sequence length="392" mass="44478">MAARISSDLNQDSARQLAVSLWSWQVCQGCVELKRSQCNDQNCPSGRMTQIQRYLQYYEAVVSTYVDATSTPRDINTHLDILTIISILKSHPDATLSELRRIASPNTNTATQALHSNIQANTVALGVKTMLMIDPSALHHSSDRLEKGTFRVHWKEDVPLSKYIQDSFPLGNHNVLSYNTSELFADVKRQLRAVNLKRRLKITIRATSDIRNHLLFDRRNSVLEIYHYTSFLKEQLRVTRDLGDCSSPSSSLKKGVLPRQLVLEILDSLQGTLFPLSDPKSKKLARSLIKNCSFDPDILNFEFSSVRRVGEESVPYIYLADRLADLYNELETPQPRSWLQRSMQRKSGARHVMMATLIGVAIAIILGIVSLAVSSYQTWIAYQAWKHPVEPH</sequence>
<reference evidence="2 3" key="1">
    <citation type="submission" date="2016-06" db="EMBL/GenBank/DDBJ databases">
        <title>Living apart together: crosstalk between the core and supernumerary genomes in a fungal plant pathogen.</title>
        <authorList>
            <person name="Vanheule A."/>
            <person name="Audenaert K."/>
            <person name="Warris S."/>
            <person name="Van De Geest H."/>
            <person name="Schijlen E."/>
            <person name="Hofte M."/>
            <person name="De Saeger S."/>
            <person name="Haesaert G."/>
            <person name="Waalwijk C."/>
            <person name="Van Der Lee T."/>
        </authorList>
    </citation>
    <scope>NUCLEOTIDE SEQUENCE [LARGE SCALE GENOMIC DNA]</scope>
    <source>
        <strain evidence="2 3">2516</strain>
    </source>
</reference>
<comment type="caution">
    <text evidence="2">The sequence shown here is derived from an EMBL/GenBank/DDBJ whole genome shotgun (WGS) entry which is preliminary data.</text>
</comment>
<feature type="transmembrane region" description="Helical" evidence="1">
    <location>
        <begin position="352"/>
        <end position="373"/>
    </location>
</feature>
<protein>
    <submittedName>
        <fullName evidence="2">Uncharacterized protein</fullName>
    </submittedName>
</protein>
<evidence type="ECO:0000256" key="1">
    <source>
        <dbReference type="SAM" id="Phobius"/>
    </source>
</evidence>
<keyword evidence="1" id="KW-0472">Membrane</keyword>
<dbReference type="Proteomes" id="UP000091967">
    <property type="component" value="Unassembled WGS sequence"/>
</dbReference>
<proteinExistence type="predicted"/>
<keyword evidence="1" id="KW-1133">Transmembrane helix</keyword>
<keyword evidence="1" id="KW-0812">Transmembrane</keyword>